<dbReference type="Proteomes" id="UP001314796">
    <property type="component" value="Unassembled WGS sequence"/>
</dbReference>
<dbReference type="InterPro" id="IPR014225">
    <property type="entry name" value="Spore_II_D_firmicutes"/>
</dbReference>
<feature type="domain" description="Sporulation stage II protein D amidase enhancer LytB N-terminal" evidence="1">
    <location>
        <begin position="52"/>
        <end position="161"/>
    </location>
</feature>
<dbReference type="PANTHER" id="PTHR30032">
    <property type="entry name" value="N-ACETYLMURAMOYL-L-ALANINE AMIDASE-RELATED"/>
    <property type="match status" value="1"/>
</dbReference>
<comment type="caution">
    <text evidence="2">The sequence shown here is derived from an EMBL/GenBank/DDBJ whole genome shotgun (WGS) entry which is preliminary data.</text>
</comment>
<dbReference type="PANTHER" id="PTHR30032:SF4">
    <property type="entry name" value="AMIDASE ENHANCER"/>
    <property type="match status" value="1"/>
</dbReference>
<dbReference type="InterPro" id="IPR051922">
    <property type="entry name" value="Bact_Sporulation_Assoc"/>
</dbReference>
<organism evidence="2 3">
    <name type="scientific">Alkaliphilus hydrothermalis</name>
    <dbReference type="NCBI Taxonomy" id="1482730"/>
    <lineage>
        <taxon>Bacteria</taxon>
        <taxon>Bacillati</taxon>
        <taxon>Bacillota</taxon>
        <taxon>Clostridia</taxon>
        <taxon>Peptostreptococcales</taxon>
        <taxon>Natronincolaceae</taxon>
        <taxon>Alkaliphilus</taxon>
    </lineage>
</organism>
<evidence type="ECO:0000259" key="1">
    <source>
        <dbReference type="Pfam" id="PF08486"/>
    </source>
</evidence>
<dbReference type="InterPro" id="IPR013486">
    <property type="entry name" value="SpoIID/LytB"/>
</dbReference>
<accession>A0ABS2NQC5</accession>
<proteinExistence type="predicted"/>
<protein>
    <submittedName>
        <fullName evidence="2">Stage II sporulation protein D</fullName>
    </submittedName>
</protein>
<name>A0ABS2NQC5_9FIRM</name>
<sequence>MKGIFFTILLLIISTLLIPLLIVTTFELDIPLRDKPIQQQTIESDLKIKVLNHKTNEVMDLNLEEYVTNVVAAEVPASFEVETLKAQAVAARSYALWKMMRFKDQPNPDHPEADLCTDHNHCQAWLSKEELREKHNRLWMYSYWPKIQEAVEETRGIIMTYNMQPVEPLYHSTSGGRTENSEDVFSTAMPYLKSVSSPYEERAPYLIDTKKVSIKEFIKGTKVLNDTVKLKEKDIDSQIKILDRSAGGSVKRIEIGGVEFRGSDIRRILGLRSSNFTYDIKGDHITFTTRGYGHGVGMSQWGANGMAERGHTYEEILKHYYQGITLSKMKSYQN</sequence>
<dbReference type="EMBL" id="JAFBEE010000009">
    <property type="protein sequence ID" value="MBM7615136.1"/>
    <property type="molecule type" value="Genomic_DNA"/>
</dbReference>
<reference evidence="2 3" key="1">
    <citation type="submission" date="2021-01" db="EMBL/GenBank/DDBJ databases">
        <title>Genomic Encyclopedia of Type Strains, Phase IV (KMG-IV): sequencing the most valuable type-strain genomes for metagenomic binning, comparative biology and taxonomic classification.</title>
        <authorList>
            <person name="Goeker M."/>
        </authorList>
    </citation>
    <scope>NUCLEOTIDE SEQUENCE [LARGE SCALE GENOMIC DNA]</scope>
    <source>
        <strain evidence="2 3">DSM 25890</strain>
    </source>
</reference>
<dbReference type="NCBIfam" id="TIGR02669">
    <property type="entry name" value="SpoIID_LytB"/>
    <property type="match status" value="1"/>
</dbReference>
<keyword evidence="3" id="KW-1185">Reference proteome</keyword>
<dbReference type="NCBIfam" id="TIGR02870">
    <property type="entry name" value="spore_II_D"/>
    <property type="match status" value="1"/>
</dbReference>
<evidence type="ECO:0000313" key="3">
    <source>
        <dbReference type="Proteomes" id="UP001314796"/>
    </source>
</evidence>
<dbReference type="Pfam" id="PF08486">
    <property type="entry name" value="SpoIID"/>
    <property type="match status" value="1"/>
</dbReference>
<gene>
    <name evidence="2" type="ORF">JOC73_001698</name>
</gene>
<dbReference type="InterPro" id="IPR013693">
    <property type="entry name" value="SpoIID/LytB_N"/>
</dbReference>
<dbReference type="RefSeq" id="WP_204401985.1">
    <property type="nucleotide sequence ID" value="NZ_JAFBEE010000009.1"/>
</dbReference>
<evidence type="ECO:0000313" key="2">
    <source>
        <dbReference type="EMBL" id="MBM7615136.1"/>
    </source>
</evidence>